<dbReference type="Proteomes" id="UP000198307">
    <property type="component" value="Unassembled WGS sequence"/>
</dbReference>
<evidence type="ECO:0000313" key="2">
    <source>
        <dbReference type="EMBL" id="SNT68649.1"/>
    </source>
</evidence>
<dbReference type="GO" id="GO:0016790">
    <property type="term" value="F:thiolester hydrolase activity"/>
    <property type="evidence" value="ECO:0007669"/>
    <property type="project" value="UniProtKB-ARBA"/>
</dbReference>
<evidence type="ECO:0000313" key="3">
    <source>
        <dbReference type="Proteomes" id="UP000198307"/>
    </source>
</evidence>
<dbReference type="EMBL" id="FZQB01000001">
    <property type="protein sequence ID" value="SNT68649.1"/>
    <property type="molecule type" value="Genomic_DNA"/>
</dbReference>
<dbReference type="InterPro" id="IPR029069">
    <property type="entry name" value="HotDog_dom_sf"/>
</dbReference>
<dbReference type="Gene3D" id="3.10.129.10">
    <property type="entry name" value="Hotdog Thioesterase"/>
    <property type="match status" value="1"/>
</dbReference>
<sequence length="129" mass="14816">MSYHRVIPIEFAHCDPAGIVFYPRYAEMVNSMVENFFLDEVRYSFARIMADGFGIPTVRLEVDFHKPSRLGERLEWILRVAGLGRTSAGFHLTAQDRVEASVTVVWIDRNFAPAPWPDQIRNTLEAHHA</sequence>
<organism evidence="2 3">
    <name type="scientific">Paracoccus seriniphilus</name>
    <dbReference type="NCBI Taxonomy" id="184748"/>
    <lineage>
        <taxon>Bacteria</taxon>
        <taxon>Pseudomonadati</taxon>
        <taxon>Pseudomonadota</taxon>
        <taxon>Alphaproteobacteria</taxon>
        <taxon>Rhodobacterales</taxon>
        <taxon>Paracoccaceae</taxon>
        <taxon>Paracoccus</taxon>
    </lineage>
</organism>
<accession>A0A239PMP3</accession>
<evidence type="ECO:0000259" key="1">
    <source>
        <dbReference type="Pfam" id="PF03061"/>
    </source>
</evidence>
<dbReference type="InterPro" id="IPR006683">
    <property type="entry name" value="Thioestr_dom"/>
</dbReference>
<gene>
    <name evidence="2" type="ORF">SAMN05444959_101208</name>
</gene>
<reference evidence="2 3" key="1">
    <citation type="submission" date="2017-07" db="EMBL/GenBank/DDBJ databases">
        <authorList>
            <person name="Sun Z.S."/>
            <person name="Albrecht U."/>
            <person name="Echele G."/>
            <person name="Lee C.C."/>
        </authorList>
    </citation>
    <scope>NUCLEOTIDE SEQUENCE [LARGE SCALE GENOMIC DNA]</scope>
    <source>
        <strain evidence="2 3">DSM 14827</strain>
    </source>
</reference>
<dbReference type="CDD" id="cd00586">
    <property type="entry name" value="4HBT"/>
    <property type="match status" value="1"/>
</dbReference>
<keyword evidence="3" id="KW-1185">Reference proteome</keyword>
<dbReference type="AlphaFoldDB" id="A0A239PMP3"/>
<protein>
    <submittedName>
        <fullName evidence="2">4-hydroxybenzoyl-CoA thioesterase</fullName>
    </submittedName>
</protein>
<name>A0A239PMP3_9RHOB</name>
<dbReference type="OrthoDB" id="7204167at2"/>
<dbReference type="SUPFAM" id="SSF54637">
    <property type="entry name" value="Thioesterase/thiol ester dehydrase-isomerase"/>
    <property type="match status" value="1"/>
</dbReference>
<dbReference type="Pfam" id="PF03061">
    <property type="entry name" value="4HBT"/>
    <property type="match status" value="1"/>
</dbReference>
<proteinExistence type="predicted"/>
<dbReference type="RefSeq" id="WP_089342559.1">
    <property type="nucleotide sequence ID" value="NZ_CP067129.1"/>
</dbReference>
<feature type="domain" description="Thioesterase" evidence="1">
    <location>
        <begin position="37"/>
        <end position="93"/>
    </location>
</feature>